<keyword evidence="1" id="KW-0812">Transmembrane</keyword>
<reference evidence="2 3" key="1">
    <citation type="submission" date="2021-06" db="EMBL/GenBank/DDBJ databases">
        <title>Caerostris extrusa draft genome.</title>
        <authorList>
            <person name="Kono N."/>
            <person name="Arakawa K."/>
        </authorList>
    </citation>
    <scope>NUCLEOTIDE SEQUENCE [LARGE SCALE GENOMIC DNA]</scope>
</reference>
<sequence>MKEYYNANHIFASVRMMVDSGRHFRMHLNVSVISTYITPGLVAWVREIYMRLELVVSGNSNSQRYITDVYNDVLPFLHFKGISFQYENTRCEVSLQCIQKL</sequence>
<evidence type="ECO:0000313" key="3">
    <source>
        <dbReference type="Proteomes" id="UP001054945"/>
    </source>
</evidence>
<dbReference type="Proteomes" id="UP001054945">
    <property type="component" value="Unassembled WGS sequence"/>
</dbReference>
<protein>
    <submittedName>
        <fullName evidence="2">Uncharacterized protein</fullName>
    </submittedName>
</protein>
<accession>A0AAV4PVS7</accession>
<organism evidence="2 3">
    <name type="scientific">Caerostris extrusa</name>
    <name type="common">Bark spider</name>
    <name type="synonym">Caerostris bankana</name>
    <dbReference type="NCBI Taxonomy" id="172846"/>
    <lineage>
        <taxon>Eukaryota</taxon>
        <taxon>Metazoa</taxon>
        <taxon>Ecdysozoa</taxon>
        <taxon>Arthropoda</taxon>
        <taxon>Chelicerata</taxon>
        <taxon>Arachnida</taxon>
        <taxon>Araneae</taxon>
        <taxon>Araneomorphae</taxon>
        <taxon>Entelegynae</taxon>
        <taxon>Araneoidea</taxon>
        <taxon>Araneidae</taxon>
        <taxon>Caerostris</taxon>
    </lineage>
</organism>
<dbReference type="AlphaFoldDB" id="A0AAV4PVS7"/>
<keyword evidence="1" id="KW-1133">Transmembrane helix</keyword>
<gene>
    <name evidence="2" type="ORF">CEXT_688801</name>
</gene>
<name>A0AAV4PVS7_CAEEX</name>
<keyword evidence="3" id="KW-1185">Reference proteome</keyword>
<feature type="transmembrane region" description="Helical" evidence="1">
    <location>
        <begin position="26"/>
        <end position="45"/>
    </location>
</feature>
<comment type="caution">
    <text evidence="2">The sequence shown here is derived from an EMBL/GenBank/DDBJ whole genome shotgun (WGS) entry which is preliminary data.</text>
</comment>
<dbReference type="EMBL" id="BPLR01005122">
    <property type="protein sequence ID" value="GIX99986.1"/>
    <property type="molecule type" value="Genomic_DNA"/>
</dbReference>
<evidence type="ECO:0000256" key="1">
    <source>
        <dbReference type="SAM" id="Phobius"/>
    </source>
</evidence>
<evidence type="ECO:0000313" key="2">
    <source>
        <dbReference type="EMBL" id="GIX99986.1"/>
    </source>
</evidence>
<proteinExistence type="predicted"/>
<keyword evidence="1" id="KW-0472">Membrane</keyword>